<protein>
    <recommendedName>
        <fullName evidence="3">Tellurite resistance protein TerB</fullName>
    </recommendedName>
</protein>
<name>A0A7W6JRA2_9SPHN</name>
<organism evidence="1 2">
    <name type="scientific">Sphingomonas kyeonggiensis</name>
    <dbReference type="NCBI Taxonomy" id="1268553"/>
    <lineage>
        <taxon>Bacteria</taxon>
        <taxon>Pseudomonadati</taxon>
        <taxon>Pseudomonadota</taxon>
        <taxon>Alphaproteobacteria</taxon>
        <taxon>Sphingomonadales</taxon>
        <taxon>Sphingomonadaceae</taxon>
        <taxon>Sphingomonas</taxon>
    </lineage>
</organism>
<evidence type="ECO:0000313" key="1">
    <source>
        <dbReference type="EMBL" id="MBB4097055.1"/>
    </source>
</evidence>
<keyword evidence="2" id="KW-1185">Reference proteome</keyword>
<sequence>MMIDQIARVLANLSLALDYSGEIIDSDEIVRIQEIMGADMQALDPESRKMLSDAFRRIAPEYDGIFREAVENMPEDFGLEDEDLD</sequence>
<dbReference type="RefSeq" id="WP_183994414.1">
    <property type="nucleotide sequence ID" value="NZ_JACIEH010000001.1"/>
</dbReference>
<evidence type="ECO:0000313" key="2">
    <source>
        <dbReference type="Proteomes" id="UP000557392"/>
    </source>
</evidence>
<dbReference type="EMBL" id="JACIEH010000001">
    <property type="protein sequence ID" value="MBB4097055.1"/>
    <property type="molecule type" value="Genomic_DNA"/>
</dbReference>
<evidence type="ECO:0008006" key="3">
    <source>
        <dbReference type="Google" id="ProtNLM"/>
    </source>
</evidence>
<dbReference type="Proteomes" id="UP000557392">
    <property type="component" value="Unassembled WGS sequence"/>
</dbReference>
<reference evidence="1 2" key="1">
    <citation type="submission" date="2020-08" db="EMBL/GenBank/DDBJ databases">
        <title>Genomic Encyclopedia of Type Strains, Phase IV (KMG-IV): sequencing the most valuable type-strain genomes for metagenomic binning, comparative biology and taxonomic classification.</title>
        <authorList>
            <person name="Goeker M."/>
        </authorList>
    </citation>
    <scope>NUCLEOTIDE SEQUENCE [LARGE SCALE GENOMIC DNA]</scope>
    <source>
        <strain evidence="1 2">DSM 101806</strain>
    </source>
</reference>
<dbReference type="AlphaFoldDB" id="A0A7W6JRA2"/>
<proteinExistence type="predicted"/>
<comment type="caution">
    <text evidence="1">The sequence shown here is derived from an EMBL/GenBank/DDBJ whole genome shotgun (WGS) entry which is preliminary data.</text>
</comment>
<gene>
    <name evidence="1" type="ORF">GGR46_000588</name>
</gene>
<accession>A0A7W6JRA2</accession>